<feature type="region of interest" description="Disordered" evidence="1">
    <location>
        <begin position="2401"/>
        <end position="2420"/>
    </location>
</feature>
<feature type="region of interest" description="Disordered" evidence="1">
    <location>
        <begin position="1132"/>
        <end position="1165"/>
    </location>
</feature>
<feature type="compositionally biased region" description="Polar residues" evidence="1">
    <location>
        <begin position="2244"/>
        <end position="2253"/>
    </location>
</feature>
<feature type="compositionally biased region" description="Gly residues" evidence="1">
    <location>
        <begin position="797"/>
        <end position="811"/>
    </location>
</feature>
<feature type="compositionally biased region" description="Gly residues" evidence="1">
    <location>
        <begin position="2049"/>
        <end position="2065"/>
    </location>
</feature>
<feature type="compositionally biased region" description="Low complexity" evidence="1">
    <location>
        <begin position="233"/>
        <end position="252"/>
    </location>
</feature>
<dbReference type="EMBL" id="BMAR01000006">
    <property type="protein sequence ID" value="GFR43593.1"/>
    <property type="molecule type" value="Genomic_DNA"/>
</dbReference>
<feature type="region of interest" description="Disordered" evidence="1">
    <location>
        <begin position="2189"/>
        <end position="2333"/>
    </location>
</feature>
<feature type="region of interest" description="Disordered" evidence="1">
    <location>
        <begin position="139"/>
        <end position="406"/>
    </location>
</feature>
<feature type="region of interest" description="Disordered" evidence="1">
    <location>
        <begin position="2461"/>
        <end position="2484"/>
    </location>
</feature>
<feature type="compositionally biased region" description="Pro residues" evidence="1">
    <location>
        <begin position="1980"/>
        <end position="1998"/>
    </location>
</feature>
<feature type="compositionally biased region" description="Low complexity" evidence="1">
    <location>
        <begin position="1252"/>
        <end position="1261"/>
    </location>
</feature>
<feature type="compositionally biased region" description="Polar residues" evidence="1">
    <location>
        <begin position="1961"/>
        <end position="1970"/>
    </location>
</feature>
<feature type="compositionally biased region" description="Low complexity" evidence="1">
    <location>
        <begin position="390"/>
        <end position="406"/>
    </location>
</feature>
<sequence length="2484" mass="249102">MADACSEIADTRRAGYGGGVMYLHQVAPATLAPTSLISNTTPHGVPSATLLPRSTTDPRPVSSFVNSDFGHVNGGPFREDFARVTSFDAQDERLPAQTAGACGMSGDGNDTLKKIVADPGASSMDLAYLSKVPQHSYWPPPPAAPAPATLKKRFSSGADNAGVSTSAANPGKPFPRGESVSTGKDGSRSYGPMLPESPAAKLTTIPDQPLPRTPSGSLAATPGPRSSSSQVWAGAPASSTPPAAPCSSRSSAMRQPGPLQTAATDTRSTNPPPTAAAGPAAASGRGVNGGRAPAVALAPNGGSKQQLPLGAPIAPQQPLATAAVGAVGASRGGGPPSEAMQASLSASQPQPRTQPQPRRTKEGQRDVQERWRQIQQAATESAGGAGLPVATAPPATSHPSPHGLARGAATLPASAALAPGSGAVRSKGVLSPKVPIIMPRQFAERVMDPATILKHGVTVLVRRIGDLPATSDPLHPHPHPHPDATPSAAASAGVDGGAAGGGEGEDAGCAPDLVMPTRVEQFFHAQGYSQYRVLGLKEISCGYPNWRIEMWEALDDTTVRLTIRAPTQAAKAAVPPPQPPPPPPQHPSATAAGNPAAAASPSRNQAAGAGAGAVAAMPPRSAAAAIPAISSAGEASPLARRMPLVPMSPTRAPGGRCAFPAVAPGGFPGAEEGPGRDRLGGLGDAAAALLEMDTAKRDAGLECTEVVGEEDAEDAGAAATVAADPDEDREDRPMGPAPAAASGRGGGRIVKQEIEGLHERREERPADGAAVAGADAVAGGRSVGTAAGDAQSVRGRGSAGGAHMAGGGAGGAVRPPEEGSLAAAGAAVEGSGGKRAWEPAAEGGWEGREEAPGPRGHEGHRDGGLSKFMRTSGGKAYRGGDGGFAEGSPTVGGQQDHVGQQAGSPRAPPERPHRRGARAGGAGGGGSSRDAAGAGAGGSSTGTGGGGGGGGAFGGYSSLPPEDMPPELPGALATSPHPCRKGGATVLSPEHFIHLPRLFFQDHFDTAAVLAGGLRVQVQAGGVLDPQVAACSVASYQNHTGYRYYRLLGFKEVPRRYAGWRVAAWDKVAADTVRVRLAPPLGLPLAAALSRAGLLPGGPEGAQAEAAAAAAGEDAGSGGGCVVDQLGGQQQQQQRAAAGGTLAATATGGEAGGGGGGRRSVRPAADMSRRGCVAAHEAEAADCVGQHEDMDEGELSPAAILPSPRGRDDAYVRTDKPAIVPPPVKRTREEQQDDASFHAPERRRDGSPSSPPAGATAPSSADLRRLVALAGAASRGPHDHSGNHQSAPVDHRLTHLREIRAPAPTRNAASISPLYGNGSPSPLSGSGGGGGGGNVVFRHQGVPGVTEVRRIMEAGVAAAAQRLGGAGVARVRSVVSQNPSVVRPDKGRVYLQKPFVEGSLAVGSTPLAVQVLINSGGQLDPGMYPTKVTLSSSGAHGKAEYLLRLTAPMKQAHTGQLIVGWTALGRQQLLMHLTPPPPPHGQPGGGGGMAEAGMSVPVVGLWPAVETPLMGREGSGGVAQREGVDEELEEEEEQAALGCGGGPDDEAAVGEEVHAARPQPNRRGCAEGPLPSLSHPPAAVLRGPLCDPLLAERLQQHHEALLSRALSALCRQPATYQAPLQQQMRHAGAGPAAADWPERDNDGDVSPPAGAALLAARRPRSLGVQRPRQSCWEHPSCSLALLQTYRMGFVASDGGAGCDGGGYGIIAGGGGGVRGGRHVRKHSLPESVLHAAEQLLHLSGQALSASVEQGGDGEEGGEEEGEEYGSKEYGGLHGLSYVAGGGKAEVALPVVMPGRGGSEACADAAEAMAAVEGGGTSGGGGADCWQFRERRAAALAAMRGGGGGGGSMTVAAAPQLDPPLVAAGGGVSEGAEAALSPFATLLSQAVGGAGQHAGAAVLQAGLSPVLPRCEGAVAARLPSAKASAALQEAEAAGPAAASIRAAAAPAAAVLLPGGPQRLSYARSSIDSSGGLQLPSERPQLPAPAASPPEGGSPPPPSPGSGGGALEAGPWSPYREEVGRLPRGASLGMARKRSAASALTGASGEEGDGGRSVGGDSSGGDGGGEGSRPRKSRRTCHSPSPAPGVAPAGGGGAAGEQGSLEQGSRHGAGVEDATAAAAIRDPAAAAAYLAGMWPFAAAALPGPHMQTQMQAPTSLPPSALAALGAQLGLHPSMDVIARIQELRQQADQQQQREALQRQEQRQRWKQWQHDNQESAAEVSTEVPHHRRSSAAGHANTGQKGGPQRESGTTLSTPPRSVADSLDPHMQGPLRSSSATLGRPAAAVQPVPSQPQRASSDGGACGDRPGWQSLAGPGSSRRGQGRSRPDGESAHDTAATGAAEAVRLDAARLVRQGGLVDAPWPLSWPSLPPGALASVDPALLEHYLRSGGGVAAAALASSSYQPHHIQHQHHHQPPQQYGNGSLGLSGVGPALLHLMMQSRLRQQAAELAAAVSATATAAVAPPQYSRGPLADAGAGQGVGEGSLGRW</sequence>
<feature type="compositionally biased region" description="Low complexity" evidence="1">
    <location>
        <begin position="2277"/>
        <end position="2294"/>
    </location>
</feature>
<feature type="compositionally biased region" description="Low complexity" evidence="1">
    <location>
        <begin position="818"/>
        <end position="829"/>
    </location>
</feature>
<feature type="compositionally biased region" description="Gly residues" evidence="1">
    <location>
        <begin position="1325"/>
        <end position="1334"/>
    </location>
</feature>
<evidence type="ECO:0000313" key="2">
    <source>
        <dbReference type="EMBL" id="GFR43593.1"/>
    </source>
</evidence>
<feature type="compositionally biased region" description="Pro residues" evidence="1">
    <location>
        <begin position="574"/>
        <end position="586"/>
    </location>
</feature>
<feature type="compositionally biased region" description="Low complexity" evidence="1">
    <location>
        <begin position="484"/>
        <end position="493"/>
    </location>
</feature>
<feature type="region of interest" description="Disordered" evidence="1">
    <location>
        <begin position="1509"/>
        <end position="1531"/>
    </location>
</feature>
<dbReference type="Proteomes" id="UP001054857">
    <property type="component" value="Unassembled WGS sequence"/>
</dbReference>
<feature type="region of interest" description="Disordered" evidence="1">
    <location>
        <begin position="708"/>
        <end position="749"/>
    </location>
</feature>
<keyword evidence="3" id="KW-1185">Reference proteome</keyword>
<feature type="region of interest" description="Disordered" evidence="1">
    <location>
        <begin position="781"/>
        <end position="977"/>
    </location>
</feature>
<reference evidence="2 3" key="1">
    <citation type="journal article" date="2021" name="Sci. Rep.">
        <title>Genome sequencing of the multicellular alga Astrephomene provides insights into convergent evolution of germ-soma differentiation.</title>
        <authorList>
            <person name="Yamashita S."/>
            <person name="Yamamoto K."/>
            <person name="Matsuzaki R."/>
            <person name="Suzuki S."/>
            <person name="Yamaguchi H."/>
            <person name="Hirooka S."/>
            <person name="Minakuchi Y."/>
            <person name="Miyagishima S."/>
            <person name="Kawachi M."/>
            <person name="Toyoda A."/>
            <person name="Nozaki H."/>
        </authorList>
    </citation>
    <scope>NUCLEOTIDE SEQUENCE [LARGE SCALE GENOMIC DNA]</scope>
    <source>
        <strain evidence="2 3">NIES-4017</strain>
    </source>
</reference>
<feature type="compositionally biased region" description="Low complexity" evidence="1">
    <location>
        <begin position="320"/>
        <end position="329"/>
    </location>
</feature>
<feature type="compositionally biased region" description="Gly residues" evidence="1">
    <location>
        <begin position="1149"/>
        <end position="1158"/>
    </location>
</feature>
<feature type="compositionally biased region" description="Low complexity" evidence="1">
    <location>
        <begin position="1132"/>
        <end position="1148"/>
    </location>
</feature>
<feature type="compositionally biased region" description="Gly residues" evidence="1">
    <location>
        <begin position="918"/>
        <end position="927"/>
    </location>
</feature>
<feature type="compositionally biased region" description="Polar residues" evidence="1">
    <location>
        <begin position="891"/>
        <end position="903"/>
    </location>
</feature>
<feature type="region of interest" description="Disordered" evidence="1">
    <location>
        <begin position="567"/>
        <end position="605"/>
    </location>
</feature>
<name>A0AAD3HK33_9CHLO</name>
<feature type="compositionally biased region" description="Gly residues" evidence="1">
    <location>
        <begin position="934"/>
        <end position="954"/>
    </location>
</feature>
<feature type="region of interest" description="Disordered" evidence="1">
    <location>
        <begin position="1187"/>
        <end position="1261"/>
    </location>
</feature>
<feature type="region of interest" description="Disordered" evidence="1">
    <location>
        <begin position="2035"/>
        <end position="2108"/>
    </location>
</feature>
<feature type="region of interest" description="Disordered" evidence="1">
    <location>
        <begin position="1961"/>
        <end position="2017"/>
    </location>
</feature>
<protein>
    <submittedName>
        <fullName evidence="2">Uncharacterized protein</fullName>
    </submittedName>
</protein>
<feature type="compositionally biased region" description="Basic and acidic residues" evidence="1">
    <location>
        <begin position="1226"/>
        <end position="1246"/>
    </location>
</feature>
<feature type="compositionally biased region" description="Basic and acidic residues" evidence="1">
    <location>
        <begin position="359"/>
        <end position="372"/>
    </location>
</feature>
<feature type="region of interest" description="Disordered" evidence="1">
    <location>
        <begin position="1303"/>
        <end position="1334"/>
    </location>
</feature>
<gene>
    <name evidence="2" type="ORF">Agub_g4690</name>
</gene>
<feature type="compositionally biased region" description="Polar residues" evidence="1">
    <location>
        <begin position="214"/>
        <end position="231"/>
    </location>
</feature>
<feature type="compositionally biased region" description="Low complexity" evidence="1">
    <location>
        <begin position="1312"/>
        <end position="1324"/>
    </location>
</feature>
<evidence type="ECO:0000256" key="1">
    <source>
        <dbReference type="SAM" id="MobiDB-lite"/>
    </source>
</evidence>
<evidence type="ECO:0000313" key="3">
    <source>
        <dbReference type="Proteomes" id="UP001054857"/>
    </source>
</evidence>
<feature type="compositionally biased region" description="Basic and acidic residues" evidence="1">
    <location>
        <begin position="845"/>
        <end position="864"/>
    </location>
</feature>
<proteinExistence type="predicted"/>
<feature type="compositionally biased region" description="Basic and acidic residues" evidence="1">
    <location>
        <begin position="1205"/>
        <end position="1216"/>
    </location>
</feature>
<comment type="caution">
    <text evidence="2">The sequence shown here is derived from an EMBL/GenBank/DDBJ whole genome shotgun (WGS) entry which is preliminary data.</text>
</comment>
<feature type="region of interest" description="Disordered" evidence="1">
    <location>
        <begin position="1744"/>
        <end position="1766"/>
    </location>
</feature>
<organism evidence="2 3">
    <name type="scientific">Astrephomene gubernaculifera</name>
    <dbReference type="NCBI Taxonomy" id="47775"/>
    <lineage>
        <taxon>Eukaryota</taxon>
        <taxon>Viridiplantae</taxon>
        <taxon>Chlorophyta</taxon>
        <taxon>core chlorophytes</taxon>
        <taxon>Chlorophyceae</taxon>
        <taxon>CS clade</taxon>
        <taxon>Chlamydomonadales</taxon>
        <taxon>Astrephomenaceae</taxon>
        <taxon>Astrephomene</taxon>
    </lineage>
</organism>
<feature type="compositionally biased region" description="Low complexity" evidence="1">
    <location>
        <begin position="587"/>
        <end position="605"/>
    </location>
</feature>
<feature type="compositionally biased region" description="Gly residues" evidence="1">
    <location>
        <begin position="876"/>
        <end position="885"/>
    </location>
</feature>
<feature type="compositionally biased region" description="Acidic residues" evidence="1">
    <location>
        <begin position="1751"/>
        <end position="1763"/>
    </location>
</feature>
<accession>A0AAD3HK33</accession>
<feature type="region of interest" description="Disordered" evidence="1">
    <location>
        <begin position="469"/>
        <end position="511"/>
    </location>
</feature>
<feature type="compositionally biased region" description="Low complexity" evidence="1">
    <location>
        <begin position="348"/>
        <end position="357"/>
    </location>
</feature>
<feature type="compositionally biased region" description="Basic and acidic residues" evidence="1">
    <location>
        <begin position="2193"/>
        <end position="2211"/>
    </location>
</feature>
<feature type="compositionally biased region" description="Gly residues" evidence="1">
    <location>
        <begin position="2472"/>
        <end position="2484"/>
    </location>
</feature>